<dbReference type="SUPFAM" id="SSF50249">
    <property type="entry name" value="Nucleic acid-binding proteins"/>
    <property type="match status" value="1"/>
</dbReference>
<dbReference type="PANTHER" id="PTHR10602">
    <property type="entry name" value="EUKARYOTIC TRANSLATION INITIATION FACTOR 2 SUBUNIT 1"/>
    <property type="match status" value="1"/>
</dbReference>
<dbReference type="Proteomes" id="UP000192758">
    <property type="component" value="Unassembled WGS sequence"/>
</dbReference>
<gene>
    <name evidence="5" type="primary">EIF2S1</name>
    <name evidence="5" type="ORF">EHP00_555</name>
</gene>
<keyword evidence="6" id="KW-1185">Reference proteome</keyword>
<dbReference type="InterPro" id="IPR003029">
    <property type="entry name" value="S1_domain"/>
</dbReference>
<dbReference type="SUPFAM" id="SSF110993">
    <property type="entry name" value="eIF-2-alpha, C-terminal domain"/>
    <property type="match status" value="1"/>
</dbReference>
<dbReference type="VEuPathDB" id="MicrosporidiaDB:EHP00_555"/>
<dbReference type="InterPro" id="IPR011488">
    <property type="entry name" value="TIF_2_asu"/>
</dbReference>
<organism evidence="5 6">
    <name type="scientific">Ecytonucleospora hepatopenaei</name>
    <dbReference type="NCBI Taxonomy" id="646526"/>
    <lineage>
        <taxon>Eukaryota</taxon>
        <taxon>Fungi</taxon>
        <taxon>Fungi incertae sedis</taxon>
        <taxon>Microsporidia</taxon>
        <taxon>Enterocytozoonidae</taxon>
        <taxon>Ecytonucleospora</taxon>
    </lineage>
</organism>
<dbReference type="Gene3D" id="1.10.150.190">
    <property type="entry name" value="Translation initiation factor 2, subunit 1, domain 2"/>
    <property type="match status" value="1"/>
</dbReference>
<dbReference type="EMBL" id="MNPJ01000007">
    <property type="protein sequence ID" value="OQS55540.1"/>
    <property type="molecule type" value="Genomic_DNA"/>
</dbReference>
<protein>
    <submittedName>
        <fullName evidence="5">eIF2S1</fullName>
    </submittedName>
</protein>
<dbReference type="STRING" id="646526.A0A1W0E8G9"/>
<dbReference type="GO" id="GO:0003743">
    <property type="term" value="F:translation initiation factor activity"/>
    <property type="evidence" value="ECO:0007669"/>
    <property type="project" value="UniProtKB-KW"/>
</dbReference>
<comment type="caution">
    <text evidence="5">The sequence shown here is derived from an EMBL/GenBank/DDBJ whole genome shotgun (WGS) entry which is preliminary data.</text>
</comment>
<dbReference type="InterPro" id="IPR024054">
    <property type="entry name" value="TIF2_asu_middle_sf"/>
</dbReference>
<evidence type="ECO:0000256" key="3">
    <source>
        <dbReference type="ARBA" id="ARBA00022917"/>
    </source>
</evidence>
<evidence type="ECO:0000313" key="5">
    <source>
        <dbReference type="EMBL" id="OQS55540.1"/>
    </source>
</evidence>
<evidence type="ECO:0000256" key="2">
    <source>
        <dbReference type="ARBA" id="ARBA00022540"/>
    </source>
</evidence>
<dbReference type="SMART" id="SM00316">
    <property type="entry name" value="S1"/>
    <property type="match status" value="1"/>
</dbReference>
<dbReference type="GO" id="GO:0003723">
    <property type="term" value="F:RNA binding"/>
    <property type="evidence" value="ECO:0007669"/>
    <property type="project" value="InterPro"/>
</dbReference>
<feature type="domain" description="S1 motif" evidence="4">
    <location>
        <begin position="14"/>
        <end position="83"/>
    </location>
</feature>
<dbReference type="Gene3D" id="2.40.50.140">
    <property type="entry name" value="Nucleic acid-binding proteins"/>
    <property type="match status" value="1"/>
</dbReference>
<accession>A0A1W0E8G9</accession>
<dbReference type="OrthoDB" id="1685042at2759"/>
<dbReference type="AlphaFoldDB" id="A0A1W0E8G9"/>
<dbReference type="PROSITE" id="PS50126">
    <property type="entry name" value="S1"/>
    <property type="match status" value="1"/>
</dbReference>
<name>A0A1W0E8G9_9MICR</name>
<keyword evidence="3" id="KW-0648">Protein biosynthesis</keyword>
<dbReference type="GO" id="GO:0043022">
    <property type="term" value="F:ribosome binding"/>
    <property type="evidence" value="ECO:0007669"/>
    <property type="project" value="TreeGrafter"/>
</dbReference>
<evidence type="ECO:0000313" key="6">
    <source>
        <dbReference type="Proteomes" id="UP000192758"/>
    </source>
</evidence>
<dbReference type="PANTHER" id="PTHR10602:SF0">
    <property type="entry name" value="EUKARYOTIC TRANSLATION INITIATION FACTOR 2 SUBUNIT 1"/>
    <property type="match status" value="1"/>
</dbReference>
<dbReference type="Pfam" id="PF07541">
    <property type="entry name" value="EIF_2_alpha"/>
    <property type="match status" value="1"/>
</dbReference>
<evidence type="ECO:0000256" key="1">
    <source>
        <dbReference type="ARBA" id="ARBA00007223"/>
    </source>
</evidence>
<evidence type="ECO:0000259" key="4">
    <source>
        <dbReference type="PROSITE" id="PS50126"/>
    </source>
</evidence>
<proteinExistence type="inferred from homology"/>
<dbReference type="Gene3D" id="3.30.70.1130">
    <property type="entry name" value="EIF_2_alpha"/>
    <property type="match status" value="1"/>
</dbReference>
<sequence length="283" mass="32177">MFTTQINAQSLQEGQYVVVKVIKMEDNIVTVEALEYPGIKGLIMPNELSRKRIKNAIQATKVGKTEVCQVLKIENSNYDFSLKQVDEQSKTNVLNEFKQNKLAYRIAEKVSKATNVTIEDIYSHFSKEIEAHRSFFNFLSAIRDNLALLNNSNIVEDNLYNVIKHQFKASSFKIRADIDINCYKYNGLEIIKNALQKGQDLDSSVEICLLNTPTFSITKTCSDKDQGFEAVKKIIECIKKSIEEKGGVFHLMAEPRLYGEKNKHNLLKSNLEESMLTSSSDSE</sequence>
<reference evidence="5 6" key="1">
    <citation type="journal article" date="2017" name="Environ. Microbiol.">
        <title>Decay of the glycolytic pathway and adaptation to intranuclear parasitism within Enterocytozoonidae microsporidia.</title>
        <authorList>
            <person name="Wiredu Boakye D."/>
            <person name="Jaroenlak P."/>
            <person name="Prachumwat A."/>
            <person name="Williams T.A."/>
            <person name="Bateman K.S."/>
            <person name="Itsathitphaisarn O."/>
            <person name="Sritunyalucksana K."/>
            <person name="Paszkiewicz K.H."/>
            <person name="Moore K.A."/>
            <person name="Stentiford G.D."/>
            <person name="Williams B.A."/>
        </authorList>
    </citation>
    <scope>NUCLEOTIDE SEQUENCE [LARGE SCALE GENOMIC DNA]</scope>
    <source>
        <strain evidence="5 6">TH1</strain>
    </source>
</reference>
<dbReference type="InterPro" id="IPR024055">
    <property type="entry name" value="TIF2_asu_C"/>
</dbReference>
<keyword evidence="2" id="KW-0396">Initiation factor</keyword>
<dbReference type="InterPro" id="IPR012340">
    <property type="entry name" value="NA-bd_OB-fold"/>
</dbReference>
<comment type="similarity">
    <text evidence="1">Belongs to the eIF-2-alpha family.</text>
</comment>